<protein>
    <submittedName>
        <fullName evidence="2">RCG44741</fullName>
    </submittedName>
    <submittedName>
        <fullName evidence="1">RCG59339</fullName>
    </submittedName>
</protein>
<dbReference type="AlphaFoldDB" id="A6I4M6"/>
<evidence type="ECO:0000313" key="3">
    <source>
        <dbReference type="Proteomes" id="UP000234681"/>
    </source>
</evidence>
<dbReference type="Proteomes" id="UP000234681">
    <property type="component" value="Chromosome 7"/>
</dbReference>
<dbReference type="EMBL" id="CH473955">
    <property type="protein sequence ID" value="EDM09984.1"/>
    <property type="molecule type" value="Genomic_DNA"/>
</dbReference>
<sequence length="46" mass="5289">MLFVLFSGPLSSRFPSCFLTIPREMLVSNCYRSSLPPRKDRILLEA</sequence>
<accession>A6I4M6</accession>
<proteinExistence type="predicted"/>
<reference evidence="3" key="3">
    <citation type="submission" date="2005-09" db="EMBL/GenBank/DDBJ databases">
        <authorList>
            <person name="Mural R.J."/>
            <person name="Li P.W."/>
            <person name="Adams M.D."/>
            <person name="Amanatides P.G."/>
            <person name="Baden-Tillson H."/>
            <person name="Barnstead M."/>
            <person name="Chin S.H."/>
            <person name="Dew I."/>
            <person name="Evans C.A."/>
            <person name="Ferriera S."/>
            <person name="Flanigan M."/>
            <person name="Fosler C."/>
            <person name="Glodek A."/>
            <person name="Gu Z."/>
            <person name="Holt R.A."/>
            <person name="Jennings D."/>
            <person name="Kraft C.L."/>
            <person name="Lu F."/>
            <person name="Nguyen T."/>
            <person name="Nusskern D.R."/>
            <person name="Pfannkoch C.M."/>
            <person name="Sitter C."/>
            <person name="Sutton G.G."/>
            <person name="Venter J.C."/>
            <person name="Wang Z."/>
            <person name="Woodage T."/>
            <person name="Zheng X.H."/>
            <person name="Zhong F."/>
        </authorList>
    </citation>
    <scope>NUCLEOTIDE SEQUENCE [LARGE SCALE GENOMIC DNA]</scope>
    <source>
        <strain>BN</strain>
        <strain evidence="3">Sprague-Dawley</strain>
    </source>
</reference>
<name>A6I4M6_RAT</name>
<organism evidence="2 3">
    <name type="scientific">Rattus norvegicus</name>
    <name type="common">Rat</name>
    <dbReference type="NCBI Taxonomy" id="10116"/>
    <lineage>
        <taxon>Eukaryota</taxon>
        <taxon>Metazoa</taxon>
        <taxon>Chordata</taxon>
        <taxon>Craniata</taxon>
        <taxon>Vertebrata</taxon>
        <taxon>Euteleostomi</taxon>
        <taxon>Mammalia</taxon>
        <taxon>Eutheria</taxon>
        <taxon>Euarchontoglires</taxon>
        <taxon>Glires</taxon>
        <taxon>Rodentia</taxon>
        <taxon>Myomorpha</taxon>
        <taxon>Muroidea</taxon>
        <taxon>Muridae</taxon>
        <taxon>Murinae</taxon>
        <taxon>Rattus</taxon>
    </lineage>
</organism>
<dbReference type="EMBL" id="CH474027">
    <property type="protein sequence ID" value="EDL76606.1"/>
    <property type="molecule type" value="Genomic_DNA"/>
</dbReference>
<evidence type="ECO:0000313" key="1">
    <source>
        <dbReference type="EMBL" id="EDL76606.1"/>
    </source>
</evidence>
<dbReference type="Proteomes" id="UP000234681">
    <property type="component" value="Chromosome 2"/>
</dbReference>
<reference evidence="2" key="2">
    <citation type="submission" date="2005-07" db="EMBL/GenBank/DDBJ databases">
        <authorList>
            <person name="Mural R.J."/>
            <person name="Li P.W."/>
            <person name="Adams M.D."/>
            <person name="Amanatides P.G."/>
            <person name="Baden-Tillson H."/>
            <person name="Barnstead M."/>
            <person name="Chin S.H."/>
            <person name="Dew I."/>
            <person name="Evans C.A."/>
            <person name="Ferriera S."/>
            <person name="Flanigan M."/>
            <person name="Fosler C."/>
            <person name="Glodek A."/>
            <person name="Gu Z."/>
            <person name="Holt R.A."/>
            <person name="Jennings D."/>
            <person name="Kraft C.L."/>
            <person name="Lu F."/>
            <person name="Nguyen T."/>
            <person name="Nusskern D.R."/>
            <person name="Pfannkoch C.M."/>
            <person name="Sitter C."/>
            <person name="Sutton G.G."/>
            <person name="Venter J.C."/>
            <person name="Wang Z."/>
            <person name="Woodage T."/>
            <person name="Zheng X.H."/>
            <person name="Zhong F."/>
        </authorList>
    </citation>
    <scope>NUCLEOTIDE SEQUENCE</scope>
    <source>
        <strain evidence="2">BN</strain>
        <strain evidence="3">BN, Sprague-Dawley</strain>
    </source>
</reference>
<evidence type="ECO:0000313" key="2">
    <source>
        <dbReference type="EMBL" id="EDM09984.1"/>
    </source>
</evidence>
<reference evidence="2" key="1">
    <citation type="journal article" date="2005" name="Genome Res.">
        <title>Gene and alternative splicing annotation with AIR.</title>
        <authorList>
            <person name="Florea L."/>
            <person name="Di Francesco V."/>
            <person name="Miller J."/>
            <person name="Turner R."/>
            <person name="Yao A."/>
            <person name="Harris M."/>
            <person name="Walenz B."/>
            <person name="Mobarry C."/>
            <person name="Merkulov G.V."/>
            <person name="Charlab R."/>
            <person name="Dew I."/>
            <person name="Deng Z."/>
            <person name="Istrail S."/>
            <person name="Li P."/>
            <person name="Sutton G."/>
        </authorList>
    </citation>
    <scope>NUCLEOTIDE SEQUENCE</scope>
    <source>
        <strain evidence="2">BN</strain>
    </source>
</reference>
<gene>
    <name evidence="2" type="ORF">rCG_44741</name>
    <name evidence="1" type="ORF">rCG_59339</name>
</gene>